<dbReference type="EMBL" id="JACWLN010000007">
    <property type="protein sequence ID" value="MBD1261818.1"/>
    <property type="molecule type" value="Genomic_DNA"/>
</dbReference>
<comment type="caution">
    <text evidence="3">The sequence shown here is derived from an EMBL/GenBank/DDBJ whole genome shotgun (WGS) entry which is preliminary data.</text>
</comment>
<feature type="transmembrane region" description="Helical" evidence="1">
    <location>
        <begin position="98"/>
        <end position="118"/>
    </location>
</feature>
<name>A0A316DVP2_9FLAO</name>
<keyword evidence="1" id="KW-0812">Transmembrane</keyword>
<feature type="transmembrane region" description="Helical" evidence="1">
    <location>
        <begin position="262"/>
        <end position="281"/>
    </location>
</feature>
<accession>A0A316DVP2</accession>
<evidence type="ECO:0000313" key="5">
    <source>
        <dbReference type="Proteomes" id="UP000651837"/>
    </source>
</evidence>
<dbReference type="Proteomes" id="UP000245667">
    <property type="component" value="Unassembled WGS sequence"/>
</dbReference>
<keyword evidence="1" id="KW-1133">Transmembrane helix</keyword>
<sequence>MGKQLISFTKKRDQLKYRGTSCKNCGHPLDISDKFCPNCSQANSTKKMTLRDFFDEFFANVISYDSKLLKTLSALLLRPGTITKDYINGKRVSYTNPFRFLLSLAIIYFLAISFNSDFSKFDDYALDKDASSFLGENGGFNLDFGDDEQQEELSQVMDSLKLGDNILKISEQIKKRDSTLLSHPTQSFKSYADSTFAIRFSGKYKITSLLINRKNIKSYSKLIEEYHLSDTYENKIVFNTAKSVSKFSKQPGSFLNELISKLPFATFFFLPLFAIFIWLVYIRKRYTYTDHLIFSFHNQSLLFILLIVSFLVDSIFAVDSGWIFITIFSIYLYRAMRKFYGQGTFKTIVKYLFLNTIFFILAGISVILLFTGSLITY</sequence>
<dbReference type="RefSeq" id="WP_109652493.1">
    <property type="nucleotide sequence ID" value="NZ_JACWLN010000007.1"/>
</dbReference>
<evidence type="ECO:0000313" key="4">
    <source>
        <dbReference type="Proteomes" id="UP000245667"/>
    </source>
</evidence>
<evidence type="ECO:0000256" key="1">
    <source>
        <dbReference type="SAM" id="Phobius"/>
    </source>
</evidence>
<dbReference type="AlphaFoldDB" id="A0A316DVP2"/>
<gene>
    <name evidence="2" type="ORF">HZY62_14525</name>
    <name evidence="3" type="ORF">LX92_03098</name>
</gene>
<keyword evidence="1" id="KW-0472">Membrane</keyword>
<proteinExistence type="predicted"/>
<keyword evidence="5" id="KW-1185">Reference proteome</keyword>
<organism evidence="3 4">
    <name type="scientific">Maribacter polysiphoniae</name>
    <dbReference type="NCBI Taxonomy" id="429344"/>
    <lineage>
        <taxon>Bacteria</taxon>
        <taxon>Pseudomonadati</taxon>
        <taxon>Bacteroidota</taxon>
        <taxon>Flavobacteriia</taxon>
        <taxon>Flavobacteriales</taxon>
        <taxon>Flavobacteriaceae</taxon>
        <taxon>Maribacter</taxon>
    </lineage>
</organism>
<evidence type="ECO:0000313" key="3">
    <source>
        <dbReference type="EMBL" id="PWK22181.1"/>
    </source>
</evidence>
<dbReference type="Proteomes" id="UP000651837">
    <property type="component" value="Unassembled WGS sequence"/>
</dbReference>
<dbReference type="OrthoDB" id="675873at2"/>
<reference evidence="2 5" key="2">
    <citation type="submission" date="2020-07" db="EMBL/GenBank/DDBJ databases">
        <title>The draft genome sequence of Maribacter polysiphoniae KCTC 22021.</title>
        <authorList>
            <person name="Mu L."/>
        </authorList>
    </citation>
    <scope>NUCLEOTIDE SEQUENCE [LARGE SCALE GENOMIC DNA]</scope>
    <source>
        <strain evidence="2 5">KCTC 22021</strain>
    </source>
</reference>
<evidence type="ECO:0000313" key="2">
    <source>
        <dbReference type="EMBL" id="MBD1261818.1"/>
    </source>
</evidence>
<reference evidence="3 4" key="1">
    <citation type="submission" date="2018-05" db="EMBL/GenBank/DDBJ databases">
        <title>Genomic Encyclopedia of Archaeal and Bacterial Type Strains, Phase II (KMG-II): from individual species to whole genera.</title>
        <authorList>
            <person name="Goeker M."/>
        </authorList>
    </citation>
    <scope>NUCLEOTIDE SEQUENCE [LARGE SCALE GENOMIC DNA]</scope>
    <source>
        <strain evidence="3 4">DSM 23514</strain>
    </source>
</reference>
<feature type="transmembrane region" description="Helical" evidence="1">
    <location>
        <begin position="301"/>
        <end position="332"/>
    </location>
</feature>
<dbReference type="InterPro" id="IPR022134">
    <property type="entry name" value="DUF3667"/>
</dbReference>
<dbReference type="Pfam" id="PF12412">
    <property type="entry name" value="DUF3667"/>
    <property type="match status" value="1"/>
</dbReference>
<dbReference type="EMBL" id="QGGQ01000008">
    <property type="protein sequence ID" value="PWK22181.1"/>
    <property type="molecule type" value="Genomic_DNA"/>
</dbReference>
<protein>
    <submittedName>
        <fullName evidence="2">DUF3667 domain-containing protein</fullName>
    </submittedName>
    <submittedName>
        <fullName evidence="3">Uncharacterized protein DUF3667</fullName>
    </submittedName>
</protein>
<feature type="transmembrane region" description="Helical" evidence="1">
    <location>
        <begin position="352"/>
        <end position="375"/>
    </location>
</feature>